<name>A0A6A5UNQ5_9PLEO</name>
<dbReference type="InterPro" id="IPR002893">
    <property type="entry name" value="Znf_MYND"/>
</dbReference>
<keyword evidence="3" id="KW-0862">Zinc</keyword>
<evidence type="ECO:0000259" key="5">
    <source>
        <dbReference type="PROSITE" id="PS50865"/>
    </source>
</evidence>
<evidence type="ECO:0000256" key="1">
    <source>
        <dbReference type="ARBA" id="ARBA00022723"/>
    </source>
</evidence>
<dbReference type="Pfam" id="PF01753">
    <property type="entry name" value="zf-MYND"/>
    <property type="match status" value="1"/>
</dbReference>
<dbReference type="AlphaFoldDB" id="A0A6A5UNQ5"/>
<evidence type="ECO:0000256" key="4">
    <source>
        <dbReference type="PROSITE-ProRule" id="PRU00134"/>
    </source>
</evidence>
<dbReference type="GO" id="GO:0008270">
    <property type="term" value="F:zinc ion binding"/>
    <property type="evidence" value="ECO:0007669"/>
    <property type="project" value="UniProtKB-KW"/>
</dbReference>
<dbReference type="Proteomes" id="UP000800036">
    <property type="component" value="Unassembled WGS sequence"/>
</dbReference>
<keyword evidence="7" id="KW-1185">Reference proteome</keyword>
<dbReference type="Gene3D" id="6.10.140.2220">
    <property type="match status" value="1"/>
</dbReference>
<evidence type="ECO:0000256" key="3">
    <source>
        <dbReference type="ARBA" id="ARBA00022833"/>
    </source>
</evidence>
<evidence type="ECO:0000313" key="6">
    <source>
        <dbReference type="EMBL" id="KAF1966304.1"/>
    </source>
</evidence>
<sequence>MGINSNTGRRDSGAAAFAPWTWSTDDADLATALEALFRELCCVPVCSEKEKEMIGEMWSELVGDVMKMFGRDARSIRSQSSLQLGDGSKCHNFRKENYDSSLKTCDECRMAWYCSKDCQKAHWMKHK</sequence>
<feature type="domain" description="MYND-type" evidence="5">
    <location>
        <begin position="90"/>
        <end position="127"/>
    </location>
</feature>
<keyword evidence="2 4" id="KW-0863">Zinc-finger</keyword>
<dbReference type="PROSITE" id="PS50865">
    <property type="entry name" value="ZF_MYND_2"/>
    <property type="match status" value="1"/>
</dbReference>
<protein>
    <recommendedName>
        <fullName evidence="5">MYND-type domain-containing protein</fullName>
    </recommendedName>
</protein>
<dbReference type="OrthoDB" id="432970at2759"/>
<gene>
    <name evidence="6" type="ORF">BU23DRAFT_560319</name>
</gene>
<dbReference type="SUPFAM" id="SSF144232">
    <property type="entry name" value="HIT/MYND zinc finger-like"/>
    <property type="match status" value="1"/>
</dbReference>
<evidence type="ECO:0000256" key="2">
    <source>
        <dbReference type="ARBA" id="ARBA00022771"/>
    </source>
</evidence>
<evidence type="ECO:0000313" key="7">
    <source>
        <dbReference type="Proteomes" id="UP000800036"/>
    </source>
</evidence>
<accession>A0A6A5UNQ5</accession>
<organism evidence="6 7">
    <name type="scientific">Bimuria novae-zelandiae CBS 107.79</name>
    <dbReference type="NCBI Taxonomy" id="1447943"/>
    <lineage>
        <taxon>Eukaryota</taxon>
        <taxon>Fungi</taxon>
        <taxon>Dikarya</taxon>
        <taxon>Ascomycota</taxon>
        <taxon>Pezizomycotina</taxon>
        <taxon>Dothideomycetes</taxon>
        <taxon>Pleosporomycetidae</taxon>
        <taxon>Pleosporales</taxon>
        <taxon>Massarineae</taxon>
        <taxon>Didymosphaeriaceae</taxon>
        <taxon>Bimuria</taxon>
    </lineage>
</organism>
<reference evidence="6" key="1">
    <citation type="journal article" date="2020" name="Stud. Mycol.">
        <title>101 Dothideomycetes genomes: a test case for predicting lifestyles and emergence of pathogens.</title>
        <authorList>
            <person name="Haridas S."/>
            <person name="Albert R."/>
            <person name="Binder M."/>
            <person name="Bloem J."/>
            <person name="Labutti K."/>
            <person name="Salamov A."/>
            <person name="Andreopoulos B."/>
            <person name="Baker S."/>
            <person name="Barry K."/>
            <person name="Bills G."/>
            <person name="Bluhm B."/>
            <person name="Cannon C."/>
            <person name="Castanera R."/>
            <person name="Culley D."/>
            <person name="Daum C."/>
            <person name="Ezra D."/>
            <person name="Gonzalez J."/>
            <person name="Henrissat B."/>
            <person name="Kuo A."/>
            <person name="Liang C."/>
            <person name="Lipzen A."/>
            <person name="Lutzoni F."/>
            <person name="Magnuson J."/>
            <person name="Mondo S."/>
            <person name="Nolan M."/>
            <person name="Ohm R."/>
            <person name="Pangilinan J."/>
            <person name="Park H.-J."/>
            <person name="Ramirez L."/>
            <person name="Alfaro M."/>
            <person name="Sun H."/>
            <person name="Tritt A."/>
            <person name="Yoshinaga Y."/>
            <person name="Zwiers L.-H."/>
            <person name="Turgeon B."/>
            <person name="Goodwin S."/>
            <person name="Spatafora J."/>
            <person name="Crous P."/>
            <person name="Grigoriev I."/>
        </authorList>
    </citation>
    <scope>NUCLEOTIDE SEQUENCE</scope>
    <source>
        <strain evidence="6">CBS 107.79</strain>
    </source>
</reference>
<proteinExistence type="predicted"/>
<keyword evidence="1" id="KW-0479">Metal-binding</keyword>
<dbReference type="EMBL" id="ML976748">
    <property type="protein sequence ID" value="KAF1966304.1"/>
    <property type="molecule type" value="Genomic_DNA"/>
</dbReference>